<dbReference type="PANTHER" id="PTHR44411">
    <property type="entry name" value="THO COMPLEX SUBUNIT 6 HOMOLOG"/>
    <property type="match status" value="1"/>
</dbReference>
<keyword evidence="5" id="KW-1185">Reference proteome</keyword>
<evidence type="ECO:0000256" key="1">
    <source>
        <dbReference type="ARBA" id="ARBA00009728"/>
    </source>
</evidence>
<feature type="repeat" description="WD" evidence="3">
    <location>
        <begin position="368"/>
        <end position="402"/>
    </location>
</feature>
<dbReference type="EMBL" id="JALLPJ020000443">
    <property type="protein sequence ID" value="KAL3791955.1"/>
    <property type="molecule type" value="Genomic_DNA"/>
</dbReference>
<dbReference type="InterPro" id="IPR015943">
    <property type="entry name" value="WD40/YVTN_repeat-like_dom_sf"/>
</dbReference>
<dbReference type="InterPro" id="IPR036322">
    <property type="entry name" value="WD40_repeat_dom_sf"/>
</dbReference>
<gene>
    <name evidence="4" type="ORF">ACHAWO_009470</name>
</gene>
<dbReference type="PROSITE" id="PS50082">
    <property type="entry name" value="WD_REPEATS_2"/>
    <property type="match status" value="1"/>
</dbReference>
<sequence length="445" mass="48874">MKPLPQSIEPQSIKPTILYSTHLKPQTLFEYGTSRRNGENATMYSCVFVHDYLVCCASNGMICVWDSFSSSNGSRQHQLDVEIGQKRSYDEIRDGSRPIVCVQAVSSKENTNSSLYDIQYIPNKDLLIVSGDPGVFVYKWSDFQSAMAQYEHSSTKTVNIQPVSTFRPHSSPYETIEINSTSYDASSNILYAASGDGFGCYQWDLETEQLLGTFGRGNKISNSGHVDYLHVVKVVDGAVITGGEDGKIVSANSLYHKLTKGFWNGHERKLIELYDIQSTMDKNKQLVTGQSTNRGFLNNSSIWSNGCNLWVSSIEPNGNWLAVGGGAEYGHNGITARSSSMPATTGFLTTWHLPTRSFTSGCVTRESINAIVYNPSLDMLVTGANEGRISYWESTSTKRVGRAWCSASATYALAVSLESGKMVAGGCGGVVDCFVDRVRISQLRL</sequence>
<accession>A0ABD3Q0W7</accession>
<dbReference type="SUPFAM" id="SSF50978">
    <property type="entry name" value="WD40 repeat-like"/>
    <property type="match status" value="1"/>
</dbReference>
<dbReference type="PANTHER" id="PTHR44411:SF1">
    <property type="entry name" value="THO COMPLEX SUBUNIT 6 HOMOLOG"/>
    <property type="match status" value="1"/>
</dbReference>
<proteinExistence type="inferred from homology"/>
<name>A0ABD3Q0W7_9STRA</name>
<dbReference type="AlphaFoldDB" id="A0ABD3Q0W7"/>
<dbReference type="Proteomes" id="UP001530400">
    <property type="component" value="Unassembled WGS sequence"/>
</dbReference>
<reference evidence="4 5" key="1">
    <citation type="submission" date="2024-10" db="EMBL/GenBank/DDBJ databases">
        <title>Updated reference genomes for cyclostephanoid diatoms.</title>
        <authorList>
            <person name="Roberts W.R."/>
            <person name="Alverson A.J."/>
        </authorList>
    </citation>
    <scope>NUCLEOTIDE SEQUENCE [LARGE SCALE GENOMIC DNA]</scope>
    <source>
        <strain evidence="4 5">AJA010-31</strain>
    </source>
</reference>
<dbReference type="Gene3D" id="2.130.10.10">
    <property type="entry name" value="YVTN repeat-like/Quinoprotein amine dehydrogenase"/>
    <property type="match status" value="1"/>
</dbReference>
<evidence type="ECO:0000256" key="3">
    <source>
        <dbReference type="PROSITE-ProRule" id="PRU00221"/>
    </source>
</evidence>
<organism evidence="4 5">
    <name type="scientific">Cyclotella atomus</name>
    <dbReference type="NCBI Taxonomy" id="382360"/>
    <lineage>
        <taxon>Eukaryota</taxon>
        <taxon>Sar</taxon>
        <taxon>Stramenopiles</taxon>
        <taxon>Ochrophyta</taxon>
        <taxon>Bacillariophyta</taxon>
        <taxon>Coscinodiscophyceae</taxon>
        <taxon>Thalassiosirophycidae</taxon>
        <taxon>Stephanodiscales</taxon>
        <taxon>Stephanodiscaceae</taxon>
        <taxon>Cyclotella</taxon>
    </lineage>
</organism>
<comment type="similarity">
    <text evidence="1">Belongs to the WD repeat THOC6 family.</text>
</comment>
<dbReference type="InterPro" id="IPR042626">
    <property type="entry name" value="THOC6"/>
</dbReference>
<protein>
    <submittedName>
        <fullName evidence="4">Uncharacterized protein</fullName>
    </submittedName>
</protein>
<comment type="caution">
    <text evidence="4">The sequence shown here is derived from an EMBL/GenBank/DDBJ whole genome shotgun (WGS) entry which is preliminary data.</text>
</comment>
<evidence type="ECO:0000313" key="4">
    <source>
        <dbReference type="EMBL" id="KAL3791955.1"/>
    </source>
</evidence>
<keyword evidence="2 3" id="KW-0853">WD repeat</keyword>
<dbReference type="SMART" id="SM00320">
    <property type="entry name" value="WD40"/>
    <property type="match status" value="4"/>
</dbReference>
<evidence type="ECO:0000313" key="5">
    <source>
        <dbReference type="Proteomes" id="UP001530400"/>
    </source>
</evidence>
<dbReference type="InterPro" id="IPR001680">
    <property type="entry name" value="WD40_rpt"/>
</dbReference>
<evidence type="ECO:0000256" key="2">
    <source>
        <dbReference type="ARBA" id="ARBA00022574"/>
    </source>
</evidence>